<reference evidence="11 12" key="1">
    <citation type="submission" date="2024-10" db="EMBL/GenBank/DDBJ databases">
        <title>Updated reference genomes for cyclostephanoid diatoms.</title>
        <authorList>
            <person name="Roberts W.R."/>
            <person name="Alverson A.J."/>
        </authorList>
    </citation>
    <scope>NUCLEOTIDE SEQUENCE [LARGE SCALE GENOMIC DNA]</scope>
    <source>
        <strain evidence="11 12">AJA276-08</strain>
    </source>
</reference>
<proteinExistence type="inferred from homology"/>
<dbReference type="PANTHER" id="PTHR12747">
    <property type="entry name" value="ELONGATOR COMPLEX PROTEIN 1"/>
    <property type="match status" value="1"/>
</dbReference>
<protein>
    <recommendedName>
        <fullName evidence="13">Elongator complex protein 1</fullName>
    </recommendedName>
</protein>
<keyword evidence="4" id="KW-0963">Cytoplasm</keyword>
<evidence type="ECO:0000256" key="4">
    <source>
        <dbReference type="ARBA" id="ARBA00022490"/>
    </source>
</evidence>
<evidence type="ECO:0000259" key="9">
    <source>
        <dbReference type="Pfam" id="PF23878"/>
    </source>
</evidence>
<feature type="compositionally biased region" description="Acidic residues" evidence="6">
    <location>
        <begin position="91"/>
        <end position="110"/>
    </location>
</feature>
<feature type="domain" description="ELP1 N-terminal second beta-propeller" evidence="8">
    <location>
        <begin position="514"/>
        <end position="858"/>
    </location>
</feature>
<feature type="compositionally biased region" description="Basic residues" evidence="6">
    <location>
        <begin position="1421"/>
        <end position="1447"/>
    </location>
</feature>
<evidence type="ECO:0000256" key="6">
    <source>
        <dbReference type="SAM" id="MobiDB-lite"/>
    </source>
</evidence>
<dbReference type="EMBL" id="JALLAZ020001741">
    <property type="protein sequence ID" value="KAL3765880.1"/>
    <property type="molecule type" value="Genomic_DNA"/>
</dbReference>
<comment type="pathway">
    <text evidence="2">tRNA modification; 5-methoxycarbonylmethyl-2-thiouridine-tRNA biosynthesis.</text>
</comment>
<feature type="region of interest" description="Disordered" evidence="6">
    <location>
        <begin position="1421"/>
        <end position="1451"/>
    </location>
</feature>
<evidence type="ECO:0000259" key="8">
    <source>
        <dbReference type="Pfam" id="PF23797"/>
    </source>
</evidence>
<comment type="subcellular location">
    <subcellularLocation>
        <location evidence="1">Cytoplasm</location>
    </subcellularLocation>
</comment>
<dbReference type="Pfam" id="PF23797">
    <property type="entry name" value="Beta-prop_ELP1_2nd"/>
    <property type="match status" value="1"/>
</dbReference>
<evidence type="ECO:0000256" key="5">
    <source>
        <dbReference type="ARBA" id="ARBA00022694"/>
    </source>
</evidence>
<keyword evidence="12" id="KW-1185">Reference proteome</keyword>
<feature type="domain" description="ELP1 first N-terminal beta-propeller" evidence="7">
    <location>
        <begin position="269"/>
        <end position="454"/>
    </location>
</feature>
<evidence type="ECO:0008006" key="13">
    <source>
        <dbReference type="Google" id="ProtNLM"/>
    </source>
</evidence>
<dbReference type="SUPFAM" id="SSF82171">
    <property type="entry name" value="DPP6 N-terminal domain-like"/>
    <property type="match status" value="1"/>
</dbReference>
<feature type="region of interest" description="Disordered" evidence="6">
    <location>
        <begin position="91"/>
        <end position="113"/>
    </location>
</feature>
<keyword evidence="5" id="KW-0819">tRNA processing</keyword>
<name>A0ABD3MPF4_9STRA</name>
<dbReference type="InterPro" id="IPR056167">
    <property type="entry name" value="A-sol_ELP1"/>
</dbReference>
<dbReference type="GO" id="GO:0008033">
    <property type="term" value="P:tRNA processing"/>
    <property type="evidence" value="ECO:0007669"/>
    <property type="project" value="UniProtKB-KW"/>
</dbReference>
<dbReference type="GO" id="GO:0005737">
    <property type="term" value="C:cytoplasm"/>
    <property type="evidence" value="ECO:0007669"/>
    <property type="project" value="UniProtKB-SubCell"/>
</dbReference>
<organism evidence="11 12">
    <name type="scientific">Stephanodiscus triporus</name>
    <dbReference type="NCBI Taxonomy" id="2934178"/>
    <lineage>
        <taxon>Eukaryota</taxon>
        <taxon>Sar</taxon>
        <taxon>Stramenopiles</taxon>
        <taxon>Ochrophyta</taxon>
        <taxon>Bacillariophyta</taxon>
        <taxon>Coscinodiscophyceae</taxon>
        <taxon>Thalassiosirophycidae</taxon>
        <taxon>Stephanodiscales</taxon>
        <taxon>Stephanodiscaceae</taxon>
        <taxon>Stephanodiscus</taxon>
    </lineage>
</organism>
<evidence type="ECO:0000259" key="10">
    <source>
        <dbReference type="Pfam" id="PF23925"/>
    </source>
</evidence>
<dbReference type="PANTHER" id="PTHR12747:SF0">
    <property type="entry name" value="ELONGATOR COMPLEX PROTEIN 1"/>
    <property type="match status" value="1"/>
</dbReference>
<evidence type="ECO:0000313" key="11">
    <source>
        <dbReference type="EMBL" id="KAL3765880.1"/>
    </source>
</evidence>
<feature type="domain" description="ELP1 TPR" evidence="9">
    <location>
        <begin position="1115"/>
        <end position="1292"/>
    </location>
</feature>
<dbReference type="InterPro" id="IPR006849">
    <property type="entry name" value="Elp1"/>
</dbReference>
<evidence type="ECO:0000313" key="12">
    <source>
        <dbReference type="Proteomes" id="UP001530315"/>
    </source>
</evidence>
<feature type="domain" description="ELP1 alpha-solenoid" evidence="10">
    <location>
        <begin position="882"/>
        <end position="1104"/>
    </location>
</feature>
<comment type="caution">
    <text evidence="11">The sequence shown here is derived from an EMBL/GenBank/DDBJ whole genome shotgun (WGS) entry which is preliminary data.</text>
</comment>
<gene>
    <name evidence="11" type="ORF">ACHAW5_002113</name>
</gene>
<dbReference type="InterPro" id="IPR056166">
    <property type="entry name" value="TPR_ELP1"/>
</dbReference>
<dbReference type="Proteomes" id="UP001530315">
    <property type="component" value="Unassembled WGS sequence"/>
</dbReference>
<comment type="similarity">
    <text evidence="3">Belongs to the ELP1/IKA1 family.</text>
</comment>
<evidence type="ECO:0000256" key="3">
    <source>
        <dbReference type="ARBA" id="ARBA00006086"/>
    </source>
</evidence>
<dbReference type="Pfam" id="PF23878">
    <property type="entry name" value="TPR_ELP1"/>
    <property type="match status" value="1"/>
</dbReference>
<evidence type="ECO:0000259" key="7">
    <source>
        <dbReference type="Pfam" id="PF04762"/>
    </source>
</evidence>
<sequence length="1541" mass="170711">MRNLALQSEVRHVLPRQCSERPSKIVAVIQNTNTSYLHIGPNPNAFDGGVQNQLLNTPPVSFVLTTDGNLTALDSFGRKIWIVDLEKVVEDSNEEDGEEENVEGDADVTDAPDKPRSQWFYGASFLEENPLDMMGGDKDDIMEMNLASEGGLRVTCLSHAGHVVSVSIDATSKIASKGGNLEEGSECIGTFENGLESGGWSPDGEVLALVTFASDEDEDGNKIENVKNPESKVPILMTMNTEYEVLAETRLDPCLVPLHSNSIDCSPHSNSISICWRPNSSSLAVSTVDANVNNKALRRIRTYNRTTLQMLSVSKEEDGSGRDVPNLLPVPPTWAPSGCSHYVGAIQSSRSISTKSARTRQVAMQVAFMEPNGLRHRECKIHNTVAAVSDKEDVIGVSFNLEGDLLAVTSMVTTHDAASNQQYQYGKVQFYHSSNYHWYLKYELRYDGNARTSSVVTNMKFSDEDPYRIVIALKQQQDGALEWREYTFRWESSTIHYCDSRRLPTSSSVLAMTIDGKLLNFTALDKAIIPPPMYASSLELPAPVVGIATRPCFCDEVAEDGHVDFIIALSDGKLALLHYYGSSGDKHGPSITPGFQAPSLLAIVDPFDINRSDESADNGIYLQDKALRDITVIDASDNSLTVVAVSCSQSTSDAEHKITDALIEMKVSWVAQTGAPEITITSSLPLEGRALRVVSWSDIALSPGARGSALLELIDGSLLEYSQGGILEPCGAGPLLEPCPWIAGIYDAHSNRASSASSSSDKDPLLIYDETSKHLVIGLSSRYRLYSGERLLSNASSSFVISLQHKFLTHVTIGSQPQLKFLPLATLRDFDPLQGSDDQNAMLDGYEPRSAERGARLVAFFPTLPTVVLQMPRGNLEITTPRACLLPYIMIRIIRGDFLTALDIMRRQRVDLNLIVDMNPCSFLEKGGAEQFVGQIEKIDAINLFLSSLIDVDTTLWKYPIPSWINDEMDLSVTPRQHTEGKVNAVCQKMRKVLLNAEKDGATSTGKIVKEGHFLLPILSTFAKETPPKLEEALSLIKSHASSDSKTQKVYKSKKFDEAIAYLAFLADYELIFNTAIGMYDFDLAKAVARHSQMDPKVYLPLLKHWRELPKAIARYEVDVKLKRYESALRHLVASSEVEEETPGESYFADCLKFIEEHNLYRLGLELFRKEANMHRSIMISLGEHLLLDKKPREALTIFLAANPRYLDGAKRASLACDDWRTFFACCAESEEAIGIKQATAVAESLSSKVGNMLDQRGNYACAATILLEYTDDVSYAIDMLISAHLWSEGRRVALLRKRLDLVRKVVDGSYSYARICIADLAERASTFVRANERYYEVIVIRREAIRVLEDMNEIHLDDSESVFSMQSTASITSLRSSASGTSIGSIGSIGTVASVSTVISVGATSTFSFTGEADAMRHKSKFNRLGRDNKKKKRPKKKGPAARRMKPGSEEELKELVTTLEHACPDDHYVDVICETITFLLESDKHSMAKMLFESYKQLETAIVQSQNARLAQDMKIRTDCEKKERHEGCKNEFIQHPFI</sequence>
<evidence type="ECO:0000256" key="2">
    <source>
        <dbReference type="ARBA" id="ARBA00005043"/>
    </source>
</evidence>
<evidence type="ECO:0000256" key="1">
    <source>
        <dbReference type="ARBA" id="ARBA00004496"/>
    </source>
</evidence>
<dbReference type="Pfam" id="PF23925">
    <property type="entry name" value="A-sol_ELP1"/>
    <property type="match status" value="1"/>
</dbReference>
<dbReference type="InterPro" id="IPR056165">
    <property type="entry name" value="Beta-prop_ELP1_2nd"/>
</dbReference>
<dbReference type="Pfam" id="PF04762">
    <property type="entry name" value="Beta-prop_ELP1_1st"/>
    <property type="match status" value="1"/>
</dbReference>
<dbReference type="InterPro" id="IPR056164">
    <property type="entry name" value="Beta-prop_ELP1_1st"/>
</dbReference>
<accession>A0ABD3MPF4</accession>